<proteinExistence type="inferred from homology"/>
<evidence type="ECO:0000256" key="2">
    <source>
        <dbReference type="ARBA" id="ARBA00005892"/>
    </source>
</evidence>
<accession>A0A9Q0MXM9</accession>
<dbReference type="Proteomes" id="UP001151699">
    <property type="component" value="Chromosome X"/>
</dbReference>
<dbReference type="PANTHER" id="PTHR31344:SF0">
    <property type="entry name" value="NUCLEAR PORE COMPLEX PROTEIN NUP205"/>
    <property type="match status" value="1"/>
</dbReference>
<comment type="subcellular location">
    <subcellularLocation>
        <location evidence="1">Nucleus</location>
    </subcellularLocation>
</comment>
<protein>
    <submittedName>
        <fullName evidence="5">Nuclear pore complex protein Nup205</fullName>
    </submittedName>
</protein>
<dbReference type="EMBL" id="WJQU01000003">
    <property type="protein sequence ID" value="KAJ6639730.1"/>
    <property type="molecule type" value="Genomic_DNA"/>
</dbReference>
<sequence length="1169" mass="131168">LILHIIDEACVRLDTYAPFPGKSKLEKCTLYCLSIIEKALATQALFFDAHFAANCSILMSGTNKLLLGVNPRSGKPDNMLNITKFVTYNTWLPHQALLAVKILTFIARQPSVSSLLLGEFTRTTKIANEIRHGFVECLESETNNGDNSSPEFRDSVQLTLKDAIINLLEECLPHSAPNIAHYLFGFDISKDIRATRLQQPGVLDFPSNCIKSLVTILDEALENRKSGYEMSSGYLRLIQNAYQLLHSLCFNSKTSDVVLRFLRSCNDFFCRHITAMPFRNVENGYALNQMTGLLKSVAIELKITASNCQVTQFTNMSKLLLGVVQDSYQEGKAINDMGHYNSMLNNSTQFDCNSTLFAATNGNRNEQNAGLLICKLLERVDFEITFVDQPKWDFFDNSRIAQLLQSCEVSTGTGPKLINIKKLHEILRDELSTVPTTIASGQRQLILQEIESMMKYALSVNEQRNLSAATSNFLEAWGMVIETLFIVAPAFILSYDVQRGLILEILQVLLSKIVPLQIMSELSNLASASVLQLLVILRHCYNQLNSGTDFANSSEPIGGISLSLLGANHLMGQFAQTSYSAKTNSLSLKYILKNIVEWILISGVSSQKLKVNLYAALLNFMQIIKLKQKKSDADVCVENYVSRLDKSVTKPTAYSDSDDNVNDSKMAAEVFASVGDKIIDILCHDCTTGHDVCKMLALSCIDILLEMDMMVNYIQFISRRGYLAHLVDGLMKTDNQLCRILETMPDNMKALYVYESKMAILGRIASTHIGAELLLEHKTLNVLSSMKVYDMHPDFQVNQYQIDNSSSFIPPVEIRYQQILLSALNICDVVLSTLGPENQSAITQVIHFLYSHGDMIEIVLRTGTPFLNVCLLQELSAITGLIARTANQEMLLVQSNSPHQELGAYLYRLQKLMMSLFPRFILSEASFKEINKADNTIYQPTDTDRSQNIKYFLQIASNLALYARNAIANHSADHRTTGILFSPSVNEGMQRNETHSGALEILPSIGIVVSQLKASVDYFNRVKQSYDGLVQQRNSLPTLCLDSKNQSQYDRFTEMLSNKRIELNLCIFLTEHCLYLLWTHLDFYMLRAISVSSIQLNSIGRKSIISPVDAGWKITSDDIAVLKKSLIQVFNETFCQRLVAMEQNETVSCKGFVDALLRRIKRLITFVPV</sequence>
<keyword evidence="3" id="KW-0813">Transport</keyword>
<dbReference type="PANTHER" id="PTHR31344">
    <property type="entry name" value="NUCLEAR PORE COMPLEX PROTEIN NUP205"/>
    <property type="match status" value="1"/>
</dbReference>
<dbReference type="GO" id="GO:0044611">
    <property type="term" value="C:nuclear pore inner ring"/>
    <property type="evidence" value="ECO:0007669"/>
    <property type="project" value="TreeGrafter"/>
</dbReference>
<comment type="caution">
    <text evidence="5">The sequence shown here is derived from an EMBL/GenBank/DDBJ whole genome shotgun (WGS) entry which is preliminary data.</text>
</comment>
<dbReference type="Pfam" id="PF11894">
    <property type="entry name" value="Nup192"/>
    <property type="match status" value="1"/>
</dbReference>
<evidence type="ECO:0000256" key="1">
    <source>
        <dbReference type="ARBA" id="ARBA00004123"/>
    </source>
</evidence>
<evidence type="ECO:0000256" key="4">
    <source>
        <dbReference type="ARBA" id="ARBA00023242"/>
    </source>
</evidence>
<name>A0A9Q0MXM9_9DIPT</name>
<dbReference type="AlphaFoldDB" id="A0A9Q0MXM9"/>
<dbReference type="GO" id="GO:0006999">
    <property type="term" value="P:nuclear pore organization"/>
    <property type="evidence" value="ECO:0007669"/>
    <property type="project" value="TreeGrafter"/>
</dbReference>
<evidence type="ECO:0000313" key="6">
    <source>
        <dbReference type="Proteomes" id="UP001151699"/>
    </source>
</evidence>
<evidence type="ECO:0000256" key="3">
    <source>
        <dbReference type="ARBA" id="ARBA00022448"/>
    </source>
</evidence>
<dbReference type="OrthoDB" id="2019644at2759"/>
<comment type="similarity">
    <text evidence="2">Belongs to the NUP186/NUP192/NUP205 family.</text>
</comment>
<keyword evidence="6" id="KW-1185">Reference proteome</keyword>
<gene>
    <name evidence="5" type="primary">Nup205</name>
    <name evidence="5" type="ORF">Bhyg_12477</name>
</gene>
<organism evidence="5 6">
    <name type="scientific">Pseudolycoriella hygida</name>
    <dbReference type="NCBI Taxonomy" id="35572"/>
    <lineage>
        <taxon>Eukaryota</taxon>
        <taxon>Metazoa</taxon>
        <taxon>Ecdysozoa</taxon>
        <taxon>Arthropoda</taxon>
        <taxon>Hexapoda</taxon>
        <taxon>Insecta</taxon>
        <taxon>Pterygota</taxon>
        <taxon>Neoptera</taxon>
        <taxon>Endopterygota</taxon>
        <taxon>Diptera</taxon>
        <taxon>Nematocera</taxon>
        <taxon>Sciaroidea</taxon>
        <taxon>Sciaridae</taxon>
        <taxon>Pseudolycoriella</taxon>
    </lineage>
</organism>
<dbReference type="InterPro" id="IPR021827">
    <property type="entry name" value="Nup186/Nup192/Nup205"/>
</dbReference>
<feature type="non-terminal residue" evidence="5">
    <location>
        <position position="1169"/>
    </location>
</feature>
<dbReference type="GO" id="GO:0017056">
    <property type="term" value="F:structural constituent of nuclear pore"/>
    <property type="evidence" value="ECO:0007669"/>
    <property type="project" value="TreeGrafter"/>
</dbReference>
<keyword evidence="4" id="KW-0539">Nucleus</keyword>
<evidence type="ECO:0000313" key="5">
    <source>
        <dbReference type="EMBL" id="KAJ6639730.1"/>
    </source>
</evidence>
<reference evidence="5" key="1">
    <citation type="submission" date="2022-07" db="EMBL/GenBank/DDBJ databases">
        <authorList>
            <person name="Trinca V."/>
            <person name="Uliana J.V.C."/>
            <person name="Torres T.T."/>
            <person name="Ward R.J."/>
            <person name="Monesi N."/>
        </authorList>
    </citation>
    <scope>NUCLEOTIDE SEQUENCE</scope>
    <source>
        <strain evidence="5">HSMRA1968</strain>
        <tissue evidence="5">Whole embryos</tissue>
    </source>
</reference>